<dbReference type="RefSeq" id="WP_150712718.1">
    <property type="nucleotide sequence ID" value="NZ_CABVHK010000015.1"/>
</dbReference>
<keyword evidence="1" id="KW-0812">Transmembrane</keyword>
<name>A0A5E6VX40_PSEFL</name>
<dbReference type="AlphaFoldDB" id="A0A5E6VX40"/>
<dbReference type="EMBL" id="CABVHK010000015">
    <property type="protein sequence ID" value="VVN21174.1"/>
    <property type="molecule type" value="Genomic_DNA"/>
</dbReference>
<evidence type="ECO:0000313" key="3">
    <source>
        <dbReference type="Proteomes" id="UP000326953"/>
    </source>
</evidence>
<gene>
    <name evidence="2" type="ORF">PS662_04376</name>
</gene>
<feature type="transmembrane region" description="Helical" evidence="1">
    <location>
        <begin position="49"/>
        <end position="66"/>
    </location>
</feature>
<accession>A0A5E6VX40</accession>
<keyword evidence="1" id="KW-0472">Membrane</keyword>
<reference evidence="2 3" key="1">
    <citation type="submission" date="2019-09" db="EMBL/GenBank/DDBJ databases">
        <authorList>
            <person name="Chandra G."/>
            <person name="Truman W A."/>
        </authorList>
    </citation>
    <scope>NUCLEOTIDE SEQUENCE [LARGE SCALE GENOMIC DNA]</scope>
    <source>
        <strain evidence="2">PS662</strain>
    </source>
</reference>
<evidence type="ECO:0000313" key="2">
    <source>
        <dbReference type="EMBL" id="VVN21174.1"/>
    </source>
</evidence>
<proteinExistence type="predicted"/>
<dbReference type="Proteomes" id="UP000326953">
    <property type="component" value="Unassembled WGS sequence"/>
</dbReference>
<sequence>MKWKIAAIVIGVLGLPIAFTAGIVFSLDMAADENPAKSLKELMGSTGDWVSGLGTLAAAAVALYLADRQRREDLPNLKVGIDGLYEISLVNYGRLPVEVSGLWLYLSSKYGDFELGHDLQDERQEKTILAFGEMTTFLYGDHLMLNVASWVHVVCNRDLRAISLVIPTPVGKFKFPLPDYFVERLNEELSQIKPK</sequence>
<organism evidence="2 3">
    <name type="scientific">Pseudomonas fluorescens</name>
    <dbReference type="NCBI Taxonomy" id="294"/>
    <lineage>
        <taxon>Bacteria</taxon>
        <taxon>Pseudomonadati</taxon>
        <taxon>Pseudomonadota</taxon>
        <taxon>Gammaproteobacteria</taxon>
        <taxon>Pseudomonadales</taxon>
        <taxon>Pseudomonadaceae</taxon>
        <taxon>Pseudomonas</taxon>
    </lineage>
</organism>
<keyword evidence="1" id="KW-1133">Transmembrane helix</keyword>
<evidence type="ECO:0000256" key="1">
    <source>
        <dbReference type="SAM" id="Phobius"/>
    </source>
</evidence>
<dbReference type="OrthoDB" id="9913697at2"/>
<protein>
    <submittedName>
        <fullName evidence="2">Uncharacterized protein</fullName>
    </submittedName>
</protein>